<dbReference type="GO" id="GO:0003677">
    <property type="term" value="F:DNA binding"/>
    <property type="evidence" value="ECO:0007669"/>
    <property type="project" value="InterPro"/>
</dbReference>
<evidence type="ECO:0000259" key="1">
    <source>
        <dbReference type="Pfam" id="PF04471"/>
    </source>
</evidence>
<gene>
    <name evidence="2" type="ORF">IK5_02995</name>
</gene>
<reference evidence="2 3" key="1">
    <citation type="submission" date="2012-04" db="EMBL/GenBank/DDBJ databases">
        <title>The Genome Sequence of Bacillus cereus VD154.</title>
        <authorList>
            <consortium name="The Broad Institute Genome Sequencing Platform"/>
            <consortium name="The Broad Institute Genome Sequencing Center for Infectious Disease"/>
            <person name="Feldgarden M."/>
            <person name="Van der Auwera G.A."/>
            <person name="Mahillon J."/>
            <person name="Duprez V."/>
            <person name="Timmery S."/>
            <person name="Mattelet C."/>
            <person name="Dierick K."/>
            <person name="Sun M."/>
            <person name="Yu Z."/>
            <person name="Zhu L."/>
            <person name="Hu X."/>
            <person name="Shank E.B."/>
            <person name="Swiecicka I."/>
            <person name="Hansen B.M."/>
            <person name="Andrup L."/>
            <person name="Young S.K."/>
            <person name="Zeng Q."/>
            <person name="Gargeya S."/>
            <person name="Fitzgerald M."/>
            <person name="Haas B."/>
            <person name="Abouelleil A."/>
            <person name="Alvarado L."/>
            <person name="Arachchi H.M."/>
            <person name="Berlin A."/>
            <person name="Chapman S.B."/>
            <person name="Goldberg J."/>
            <person name="Griggs A."/>
            <person name="Gujja S."/>
            <person name="Hansen M."/>
            <person name="Howarth C."/>
            <person name="Imamovic A."/>
            <person name="Larimer J."/>
            <person name="McCowen C."/>
            <person name="Montmayeur A."/>
            <person name="Murphy C."/>
            <person name="Neiman D."/>
            <person name="Pearson M."/>
            <person name="Priest M."/>
            <person name="Roberts A."/>
            <person name="Saif S."/>
            <person name="Shea T."/>
            <person name="Sisk P."/>
            <person name="Sykes S."/>
            <person name="Wortman J."/>
            <person name="Nusbaum C."/>
            <person name="Birren B."/>
        </authorList>
    </citation>
    <scope>NUCLEOTIDE SEQUENCE [LARGE SCALE GENOMIC DNA]</scope>
    <source>
        <strain evidence="2 3">VD154</strain>
    </source>
</reference>
<dbReference type="RefSeq" id="WP_001067220.1">
    <property type="nucleotide sequence ID" value="NZ_JH791881.1"/>
</dbReference>
<feature type="domain" description="Restriction endonuclease type IV Mrr" evidence="1">
    <location>
        <begin position="44"/>
        <end position="122"/>
    </location>
</feature>
<dbReference type="Gene3D" id="3.40.1350.10">
    <property type="match status" value="1"/>
</dbReference>
<dbReference type="Pfam" id="PF04471">
    <property type="entry name" value="Mrr_cat"/>
    <property type="match status" value="1"/>
</dbReference>
<dbReference type="AlphaFoldDB" id="A0A9W5KWY2"/>
<dbReference type="InterPro" id="IPR011856">
    <property type="entry name" value="tRNA_endonuc-like_dom_sf"/>
</dbReference>
<accession>A0A9W5KWY2</accession>
<organism evidence="2 3">
    <name type="scientific">Bacillus cereus VD154</name>
    <dbReference type="NCBI Taxonomy" id="1053238"/>
    <lineage>
        <taxon>Bacteria</taxon>
        <taxon>Bacillati</taxon>
        <taxon>Bacillota</taxon>
        <taxon>Bacilli</taxon>
        <taxon>Bacillales</taxon>
        <taxon>Bacillaceae</taxon>
        <taxon>Bacillus</taxon>
        <taxon>Bacillus cereus group</taxon>
    </lineage>
</organism>
<name>A0A9W5KWY2_BACCE</name>
<protein>
    <recommendedName>
        <fullName evidence="1">Restriction endonuclease type IV Mrr domain-containing protein</fullName>
    </recommendedName>
</protein>
<dbReference type="EMBL" id="AHFG01000031">
    <property type="protein sequence ID" value="EJR71529.1"/>
    <property type="molecule type" value="Genomic_DNA"/>
</dbReference>
<dbReference type="InterPro" id="IPR011335">
    <property type="entry name" value="Restrct_endonuc-II-like"/>
</dbReference>
<dbReference type="Proteomes" id="UP000006967">
    <property type="component" value="Unassembled WGS sequence"/>
</dbReference>
<dbReference type="GO" id="GO:0009307">
    <property type="term" value="P:DNA restriction-modification system"/>
    <property type="evidence" value="ECO:0007669"/>
    <property type="project" value="InterPro"/>
</dbReference>
<dbReference type="SUPFAM" id="SSF52980">
    <property type="entry name" value="Restriction endonuclease-like"/>
    <property type="match status" value="1"/>
</dbReference>
<evidence type="ECO:0000313" key="3">
    <source>
        <dbReference type="Proteomes" id="UP000006967"/>
    </source>
</evidence>
<dbReference type="InterPro" id="IPR007560">
    <property type="entry name" value="Restrct_endonuc_IV_Mrr"/>
</dbReference>
<evidence type="ECO:0000313" key="2">
    <source>
        <dbReference type="EMBL" id="EJR71529.1"/>
    </source>
</evidence>
<proteinExistence type="predicted"/>
<dbReference type="GO" id="GO:0004519">
    <property type="term" value="F:endonuclease activity"/>
    <property type="evidence" value="ECO:0007669"/>
    <property type="project" value="InterPro"/>
</dbReference>
<comment type="caution">
    <text evidence="2">The sequence shown here is derived from an EMBL/GenBank/DDBJ whole genome shotgun (WGS) entry which is preliminary data.</text>
</comment>
<sequence>MNNYEKGREFENFVHYVYSNLIKLKNSDARISKRTTLRGRSGSTNEFDIYYEFFHLGILHKVAIECKNYSGRVPSKEVRDFVYKVNDVGNVVGIMISKNGYQMGAENIANHDYIKLLTIDELPSFTEIVSMQIRKVFLPEQNVIGEPFWTIMERGENNDINGNYMTLPNNGGEEYKFLIPLFFSKVVAEECNKSFYKGEGIVRGINQAQLYALCSFSEIHNYGFGKILFEPEENGQVAIICSTAENLKKKYFLDDNE</sequence>